<comment type="caution">
    <text evidence="2">The sequence shown here is derived from an EMBL/GenBank/DDBJ whole genome shotgun (WGS) entry which is preliminary data.</text>
</comment>
<proteinExistence type="predicted"/>
<keyword evidence="1" id="KW-0812">Transmembrane</keyword>
<name>A0ABU5AGZ7_9HYPH</name>
<accession>A0ABU5AGZ7</accession>
<dbReference type="Proteomes" id="UP001276564">
    <property type="component" value="Unassembled WGS sequence"/>
</dbReference>
<dbReference type="EMBL" id="JAVIIP010000001">
    <property type="protein sequence ID" value="MDX8536544.1"/>
    <property type="molecule type" value="Genomic_DNA"/>
</dbReference>
<evidence type="ECO:0000313" key="3">
    <source>
        <dbReference type="Proteomes" id="UP001276564"/>
    </source>
</evidence>
<sequence length="78" mass="8760">MFNRNMRASEVPLRMSQGFSLCPGKTKQMSNTTLLVTAACLLLMLAIIRQRKGDILPNIFDLAGNILVVIFVAYFLRL</sequence>
<gene>
    <name evidence="2" type="ORF">RFM23_02800</name>
</gene>
<keyword evidence="3" id="KW-1185">Reference proteome</keyword>
<feature type="transmembrane region" description="Helical" evidence="1">
    <location>
        <begin position="59"/>
        <end position="76"/>
    </location>
</feature>
<reference evidence="2 3" key="1">
    <citation type="submission" date="2023-08" db="EMBL/GenBank/DDBJ databases">
        <title>Implementing the SeqCode for naming new Mesorhizobium species isolated from Vachellia karroo root nodules.</title>
        <authorList>
            <person name="Van Lill M."/>
        </authorList>
    </citation>
    <scope>NUCLEOTIDE SEQUENCE [LARGE SCALE GENOMIC DNA]</scope>
    <source>
        <strain evidence="2 3">VK4B</strain>
    </source>
</reference>
<dbReference type="RefSeq" id="WP_320319608.1">
    <property type="nucleotide sequence ID" value="NZ_JAVIIP010000001.1"/>
</dbReference>
<evidence type="ECO:0000313" key="2">
    <source>
        <dbReference type="EMBL" id="MDX8536544.1"/>
    </source>
</evidence>
<keyword evidence="1" id="KW-0472">Membrane</keyword>
<keyword evidence="1" id="KW-1133">Transmembrane helix</keyword>
<evidence type="ECO:0000256" key="1">
    <source>
        <dbReference type="SAM" id="Phobius"/>
    </source>
</evidence>
<protein>
    <submittedName>
        <fullName evidence="2">Uncharacterized protein</fullName>
    </submittedName>
</protein>
<organism evidence="2 3">
    <name type="scientific">Mesorhizobium abyssinicae</name>
    <dbReference type="NCBI Taxonomy" id="1209958"/>
    <lineage>
        <taxon>Bacteria</taxon>
        <taxon>Pseudomonadati</taxon>
        <taxon>Pseudomonadota</taxon>
        <taxon>Alphaproteobacteria</taxon>
        <taxon>Hyphomicrobiales</taxon>
        <taxon>Phyllobacteriaceae</taxon>
        <taxon>Mesorhizobium</taxon>
    </lineage>
</organism>